<comment type="similarity">
    <text evidence="2 12">Belongs to the class-I aminoacyl-tRNA synthetase family.</text>
</comment>
<evidence type="ECO:0000256" key="3">
    <source>
        <dbReference type="ARBA" id="ARBA00013161"/>
    </source>
</evidence>
<dbReference type="InterPro" id="IPR001412">
    <property type="entry name" value="aa-tRNA-synth_I_CS"/>
</dbReference>
<keyword evidence="14" id="KW-1185">Reference proteome</keyword>
<dbReference type="Gene3D" id="3.40.50.620">
    <property type="entry name" value="HUPs"/>
    <property type="match status" value="1"/>
</dbReference>
<evidence type="ECO:0000256" key="7">
    <source>
        <dbReference type="ARBA" id="ARBA00022917"/>
    </source>
</evidence>
<dbReference type="GO" id="GO:0005759">
    <property type="term" value="C:mitochondrial matrix"/>
    <property type="evidence" value="ECO:0007669"/>
    <property type="project" value="UniProtKB-SubCell"/>
</dbReference>
<proteinExistence type="inferred from homology"/>
<evidence type="ECO:0000313" key="14">
    <source>
        <dbReference type="Proteomes" id="UP000267251"/>
    </source>
</evidence>
<dbReference type="InterPro" id="IPR024109">
    <property type="entry name" value="Trp-tRNA-ligase_bac-type"/>
</dbReference>
<dbReference type="Gene3D" id="1.10.240.10">
    <property type="entry name" value="Tyrosyl-Transfer RNA Synthetase"/>
    <property type="match status" value="1"/>
</dbReference>
<evidence type="ECO:0000256" key="6">
    <source>
        <dbReference type="ARBA" id="ARBA00022840"/>
    </source>
</evidence>
<evidence type="ECO:0000256" key="4">
    <source>
        <dbReference type="ARBA" id="ARBA00022598"/>
    </source>
</evidence>
<dbReference type="HAMAP" id="MF_00140_B">
    <property type="entry name" value="Trp_tRNA_synth_B"/>
    <property type="match status" value="1"/>
</dbReference>
<keyword evidence="7 12" id="KW-0648">Protein biosynthesis</keyword>
<dbReference type="InterPro" id="IPR014729">
    <property type="entry name" value="Rossmann-like_a/b/a_fold"/>
</dbReference>
<dbReference type="GO" id="GO:0004830">
    <property type="term" value="F:tryptophan-tRNA ligase activity"/>
    <property type="evidence" value="ECO:0007669"/>
    <property type="project" value="UniProtKB-EC"/>
</dbReference>
<evidence type="ECO:0000256" key="1">
    <source>
        <dbReference type="ARBA" id="ARBA00004305"/>
    </source>
</evidence>
<dbReference type="PROSITE" id="PS00178">
    <property type="entry name" value="AA_TRNA_LIGASE_I"/>
    <property type="match status" value="1"/>
</dbReference>
<sequence length="384" mass="42298">MLGLPRSLPSRARLATLLHFRGMAQSATGTAQVPGTNEVIMSGIQPTGIPHLGNYLGALSSWVKLQTSPASRIYTVVDLHALTIPRPAKQLRKGVRDMARAILACGVDPKHSTLFVQSAVPEHNELAWILSCQTSVHWLNRMTQWKSKMQINDPTRGKDHHSASASSLPPTTDTLKLGLYAYPVLQAADVLLYQTSLVPVGEDQRQHLELTRDIAESFNRLHDRPIFRLPEVLIPDAKRVMSLRDPSKKMSKSDPSVNASILLTDDGTTISRKIRRAVTDSAPGITFDPAARPGIANLLQIYAGVTGTAVEDVVRECASLTTAEFKDRVADVTISHLTPIRSEYERMEREGDVWLDQVFQAGAEKARHEAQQTLREVKKAIGLC</sequence>
<dbReference type="CDD" id="cd00806">
    <property type="entry name" value="TrpRS_core"/>
    <property type="match status" value="1"/>
</dbReference>
<dbReference type="Pfam" id="PF00579">
    <property type="entry name" value="tRNA-synt_1b"/>
    <property type="match status" value="1"/>
</dbReference>
<evidence type="ECO:0000313" key="13">
    <source>
        <dbReference type="EMBL" id="RKP11875.1"/>
    </source>
</evidence>
<evidence type="ECO:0000256" key="11">
    <source>
        <dbReference type="ARBA" id="ARBA00069760"/>
    </source>
</evidence>
<dbReference type="InterPro" id="IPR002305">
    <property type="entry name" value="aa-tRNA-synth_Ic"/>
</dbReference>
<dbReference type="InterPro" id="IPR002306">
    <property type="entry name" value="Trp-tRNA-ligase"/>
</dbReference>
<evidence type="ECO:0000256" key="12">
    <source>
        <dbReference type="RuleBase" id="RU363036"/>
    </source>
</evidence>
<dbReference type="SUPFAM" id="SSF52374">
    <property type="entry name" value="Nucleotidylyl transferase"/>
    <property type="match status" value="1"/>
</dbReference>
<dbReference type="FunFam" id="1.10.240.10:FF:000002">
    <property type="entry name" value="Tryptophan--tRNA ligase"/>
    <property type="match status" value="1"/>
</dbReference>
<name>A0A4P9XZK4_9FUNG</name>
<dbReference type="GO" id="GO:0005524">
    <property type="term" value="F:ATP binding"/>
    <property type="evidence" value="ECO:0007669"/>
    <property type="project" value="UniProtKB-KW"/>
</dbReference>
<dbReference type="EC" id="6.1.1.2" evidence="3"/>
<evidence type="ECO:0000256" key="10">
    <source>
        <dbReference type="ARBA" id="ARBA00049929"/>
    </source>
</evidence>
<evidence type="ECO:0000256" key="9">
    <source>
        <dbReference type="ARBA" id="ARBA00030268"/>
    </source>
</evidence>
<dbReference type="InterPro" id="IPR050203">
    <property type="entry name" value="Trp-tRNA_synthetase"/>
</dbReference>
<dbReference type="FunFam" id="3.40.50.620:FF:000082">
    <property type="entry name" value="MSW1p Mitochondrial tryptophanyl-tRNA synthetase"/>
    <property type="match status" value="1"/>
</dbReference>
<evidence type="ECO:0000256" key="2">
    <source>
        <dbReference type="ARBA" id="ARBA00005594"/>
    </source>
</evidence>
<accession>A0A4P9XZK4</accession>
<dbReference type="EMBL" id="KZ988603">
    <property type="protein sequence ID" value="RKP11875.1"/>
    <property type="molecule type" value="Genomic_DNA"/>
</dbReference>
<dbReference type="NCBIfam" id="TIGR00233">
    <property type="entry name" value="trpS"/>
    <property type="match status" value="1"/>
</dbReference>
<dbReference type="GO" id="GO:0070183">
    <property type="term" value="P:mitochondrial tryptophanyl-tRNA aminoacylation"/>
    <property type="evidence" value="ECO:0007669"/>
    <property type="project" value="TreeGrafter"/>
</dbReference>
<dbReference type="OrthoDB" id="15808at2759"/>
<dbReference type="Proteomes" id="UP000267251">
    <property type="component" value="Unassembled WGS sequence"/>
</dbReference>
<keyword evidence="5 12" id="KW-0547">Nucleotide-binding</keyword>
<organism evidence="13 14">
    <name type="scientific">Piptocephalis cylindrospora</name>
    <dbReference type="NCBI Taxonomy" id="1907219"/>
    <lineage>
        <taxon>Eukaryota</taxon>
        <taxon>Fungi</taxon>
        <taxon>Fungi incertae sedis</taxon>
        <taxon>Zoopagomycota</taxon>
        <taxon>Zoopagomycotina</taxon>
        <taxon>Zoopagomycetes</taxon>
        <taxon>Zoopagales</taxon>
        <taxon>Piptocephalidaceae</taxon>
        <taxon>Piptocephalis</taxon>
    </lineage>
</organism>
<protein>
    <recommendedName>
        <fullName evidence="11">Tryptophan--tRNA ligase, mitochondrial</fullName>
        <ecNumber evidence="3">6.1.1.2</ecNumber>
    </recommendedName>
    <alternativeName>
        <fullName evidence="9">Tryptophanyl-tRNA synthetase</fullName>
    </alternativeName>
</protein>
<dbReference type="PANTHER" id="PTHR43766:SF1">
    <property type="entry name" value="TRYPTOPHAN--TRNA LIGASE, MITOCHONDRIAL"/>
    <property type="match status" value="1"/>
</dbReference>
<comment type="subcellular location">
    <subcellularLocation>
        <location evidence="1">Mitochondrion matrix</location>
    </subcellularLocation>
</comment>
<reference evidence="14" key="1">
    <citation type="journal article" date="2018" name="Nat. Microbiol.">
        <title>Leveraging single-cell genomics to expand the fungal tree of life.</title>
        <authorList>
            <person name="Ahrendt S.R."/>
            <person name="Quandt C.A."/>
            <person name="Ciobanu D."/>
            <person name="Clum A."/>
            <person name="Salamov A."/>
            <person name="Andreopoulos B."/>
            <person name="Cheng J.F."/>
            <person name="Woyke T."/>
            <person name="Pelin A."/>
            <person name="Henrissat B."/>
            <person name="Reynolds N.K."/>
            <person name="Benny G.L."/>
            <person name="Smith M.E."/>
            <person name="James T.Y."/>
            <person name="Grigoriev I.V."/>
        </authorList>
    </citation>
    <scope>NUCLEOTIDE SEQUENCE [LARGE SCALE GENOMIC DNA]</scope>
</reference>
<evidence type="ECO:0000256" key="5">
    <source>
        <dbReference type="ARBA" id="ARBA00022741"/>
    </source>
</evidence>
<dbReference type="AlphaFoldDB" id="A0A4P9XZK4"/>
<dbReference type="PANTHER" id="PTHR43766">
    <property type="entry name" value="TRYPTOPHAN--TRNA LIGASE, MITOCHONDRIAL"/>
    <property type="match status" value="1"/>
</dbReference>
<keyword evidence="8 12" id="KW-0030">Aminoacyl-tRNA synthetase</keyword>
<keyword evidence="6 12" id="KW-0067">ATP-binding</keyword>
<dbReference type="PRINTS" id="PR01039">
    <property type="entry name" value="TRNASYNTHTRP"/>
</dbReference>
<comment type="catalytic activity">
    <reaction evidence="10">
        <text>tRNA(Trp) + L-tryptophan + ATP = L-tryptophyl-tRNA(Trp) + AMP + diphosphate + H(+)</text>
        <dbReference type="Rhea" id="RHEA:24080"/>
        <dbReference type="Rhea" id="RHEA-COMP:9671"/>
        <dbReference type="Rhea" id="RHEA-COMP:9705"/>
        <dbReference type="ChEBI" id="CHEBI:15378"/>
        <dbReference type="ChEBI" id="CHEBI:30616"/>
        <dbReference type="ChEBI" id="CHEBI:33019"/>
        <dbReference type="ChEBI" id="CHEBI:57912"/>
        <dbReference type="ChEBI" id="CHEBI:78442"/>
        <dbReference type="ChEBI" id="CHEBI:78535"/>
        <dbReference type="ChEBI" id="CHEBI:456215"/>
        <dbReference type="EC" id="6.1.1.2"/>
    </reaction>
</comment>
<evidence type="ECO:0000256" key="8">
    <source>
        <dbReference type="ARBA" id="ARBA00023146"/>
    </source>
</evidence>
<gene>
    <name evidence="13" type="ORF">BJ684DRAFT_21548</name>
</gene>
<keyword evidence="4 12" id="KW-0436">Ligase</keyword>